<dbReference type="InterPro" id="IPR003764">
    <property type="entry name" value="GlcNAc_6-P_deAcase"/>
</dbReference>
<gene>
    <name evidence="7" type="ORF">JOE21_000104</name>
</gene>
<comment type="similarity">
    <text evidence="1 5">Belongs to the metallo-dependent hydrolases superfamily. NagA family.</text>
</comment>
<evidence type="ECO:0000313" key="8">
    <source>
        <dbReference type="Proteomes" id="UP001185012"/>
    </source>
</evidence>
<feature type="domain" description="Amidohydrolase-related" evidence="6">
    <location>
        <begin position="59"/>
        <end position="389"/>
    </location>
</feature>
<dbReference type="Proteomes" id="UP001185012">
    <property type="component" value="Unassembled WGS sequence"/>
</dbReference>
<dbReference type="GO" id="GO:0008448">
    <property type="term" value="F:N-acetylglucosamine-6-phosphate deacetylase activity"/>
    <property type="evidence" value="ECO:0007669"/>
    <property type="project" value="UniProtKB-EC"/>
</dbReference>
<evidence type="ECO:0000256" key="4">
    <source>
        <dbReference type="ARBA" id="ARBA00023277"/>
    </source>
</evidence>
<name>A0ABU1IH56_9BACL</name>
<keyword evidence="2" id="KW-0479">Metal-binding</keyword>
<dbReference type="PANTHER" id="PTHR11113:SF14">
    <property type="entry name" value="N-ACETYLGLUCOSAMINE-6-PHOSPHATE DEACETYLASE"/>
    <property type="match status" value="1"/>
</dbReference>
<evidence type="ECO:0000259" key="6">
    <source>
        <dbReference type="Pfam" id="PF01979"/>
    </source>
</evidence>
<dbReference type="Gene3D" id="2.30.40.10">
    <property type="entry name" value="Urease, subunit C, domain 1"/>
    <property type="match status" value="1"/>
</dbReference>
<dbReference type="SUPFAM" id="SSF51338">
    <property type="entry name" value="Composite domain of metallo-dependent hydrolases"/>
    <property type="match status" value="1"/>
</dbReference>
<organism evidence="7 8">
    <name type="scientific">Desmospora profundinema</name>
    <dbReference type="NCBI Taxonomy" id="1571184"/>
    <lineage>
        <taxon>Bacteria</taxon>
        <taxon>Bacillati</taxon>
        <taxon>Bacillota</taxon>
        <taxon>Bacilli</taxon>
        <taxon>Bacillales</taxon>
        <taxon>Thermoactinomycetaceae</taxon>
        <taxon>Desmospora</taxon>
    </lineage>
</organism>
<dbReference type="EC" id="3.5.1.25" evidence="7"/>
<evidence type="ECO:0000256" key="2">
    <source>
        <dbReference type="ARBA" id="ARBA00022723"/>
    </source>
</evidence>
<dbReference type="InterPro" id="IPR006680">
    <property type="entry name" value="Amidohydro-rel"/>
</dbReference>
<evidence type="ECO:0000256" key="3">
    <source>
        <dbReference type="ARBA" id="ARBA00022801"/>
    </source>
</evidence>
<dbReference type="Gene3D" id="3.20.20.140">
    <property type="entry name" value="Metal-dependent hydrolases"/>
    <property type="match status" value="1"/>
</dbReference>
<dbReference type="RefSeq" id="WP_309860944.1">
    <property type="nucleotide sequence ID" value="NZ_JAVDQG010000001.1"/>
</dbReference>
<dbReference type="Pfam" id="PF01979">
    <property type="entry name" value="Amidohydro_1"/>
    <property type="match status" value="1"/>
</dbReference>
<dbReference type="PANTHER" id="PTHR11113">
    <property type="entry name" value="N-ACETYLGLUCOSAMINE-6-PHOSPHATE DEACETYLASE"/>
    <property type="match status" value="1"/>
</dbReference>
<reference evidence="7 8" key="1">
    <citation type="submission" date="2023-07" db="EMBL/GenBank/DDBJ databases">
        <title>Genomic Encyclopedia of Type Strains, Phase IV (KMG-IV): sequencing the most valuable type-strain genomes for metagenomic binning, comparative biology and taxonomic classification.</title>
        <authorList>
            <person name="Goeker M."/>
        </authorList>
    </citation>
    <scope>NUCLEOTIDE SEQUENCE [LARGE SCALE GENOMIC DNA]</scope>
    <source>
        <strain evidence="7 8">DSM 45903</strain>
    </source>
</reference>
<dbReference type="SUPFAM" id="SSF51556">
    <property type="entry name" value="Metallo-dependent hydrolases"/>
    <property type="match status" value="1"/>
</dbReference>
<keyword evidence="8" id="KW-1185">Reference proteome</keyword>
<dbReference type="InterPro" id="IPR011059">
    <property type="entry name" value="Metal-dep_hydrolase_composite"/>
</dbReference>
<dbReference type="InterPro" id="IPR032466">
    <property type="entry name" value="Metal_Hydrolase"/>
</dbReference>
<evidence type="ECO:0000256" key="5">
    <source>
        <dbReference type="PIRNR" id="PIRNR038994"/>
    </source>
</evidence>
<keyword evidence="4 5" id="KW-0119">Carbohydrate metabolism</keyword>
<evidence type="ECO:0000256" key="1">
    <source>
        <dbReference type="ARBA" id="ARBA00010716"/>
    </source>
</evidence>
<dbReference type="NCBIfam" id="TIGR00221">
    <property type="entry name" value="nagA"/>
    <property type="match status" value="1"/>
</dbReference>
<dbReference type="PIRSF" id="PIRSF038994">
    <property type="entry name" value="NagA"/>
    <property type="match status" value="1"/>
</dbReference>
<accession>A0ABU1IH56</accession>
<keyword evidence="3 5" id="KW-0378">Hydrolase</keyword>
<sequence length="400" mass="42966">MDRGDGLILTQTGVVTEDGVIENGYIRVEGGKIVSYGEMADSVANQSGNVIPLHPNCRVLPGMIDIHIHGADGADTMDATFKSMERIAKVLPREGTTSFLATTITQSPEALNRTLSVVSEWIGEGPVSGGAECLGIHLEGPFLSPRRAGAQPLEHIRPPSTDQFRRWQTLCNGHIRLVTLAPEEPGGLELIRYLKNTGVVASIGHSDATYAQVVEAVQAGATHVTHLYNGMRGFHHREPGVVGAAWLRKELLVEVIADGVHSTDDSLRLAYNQIGSERMILITDAMRAKCLQEGVYDLGGQRVTVKGREARLADGTLAGSILRLADGVNRMRRVAGCGWEDLIRMTAANPARALGVDDRKGTIAVGKDADLVVWGPEGEITLTLCRGQITYRKGRGNGCA</sequence>
<dbReference type="CDD" id="cd00854">
    <property type="entry name" value="NagA"/>
    <property type="match status" value="1"/>
</dbReference>
<comment type="caution">
    <text evidence="7">The sequence shown here is derived from an EMBL/GenBank/DDBJ whole genome shotgun (WGS) entry which is preliminary data.</text>
</comment>
<evidence type="ECO:0000313" key="7">
    <source>
        <dbReference type="EMBL" id="MDR6224116.1"/>
    </source>
</evidence>
<dbReference type="EMBL" id="JAVDQG010000001">
    <property type="protein sequence ID" value="MDR6224116.1"/>
    <property type="molecule type" value="Genomic_DNA"/>
</dbReference>
<protein>
    <submittedName>
        <fullName evidence="7">N-acetylglucosamine-6-phosphate deacetylase</fullName>
        <ecNumber evidence="7">3.5.1.25</ecNumber>
    </submittedName>
</protein>
<proteinExistence type="inferred from homology"/>